<dbReference type="GO" id="GO:0005737">
    <property type="term" value="C:cytoplasm"/>
    <property type="evidence" value="ECO:0007669"/>
    <property type="project" value="TreeGrafter"/>
</dbReference>
<dbReference type="Proteomes" id="UP000095280">
    <property type="component" value="Unplaced"/>
</dbReference>
<dbReference type="PRINTS" id="PR00391">
    <property type="entry name" value="PITRANSFER"/>
</dbReference>
<dbReference type="GO" id="GO:0008526">
    <property type="term" value="F:phosphatidylinositol transfer activity"/>
    <property type="evidence" value="ECO:0007669"/>
    <property type="project" value="TreeGrafter"/>
</dbReference>
<dbReference type="Pfam" id="PF02121">
    <property type="entry name" value="IP_trans"/>
    <property type="match status" value="1"/>
</dbReference>
<protein>
    <submittedName>
        <fullName evidence="4">Phosphatidylinositol transfer protein</fullName>
    </submittedName>
</protein>
<dbReference type="GO" id="GO:0035091">
    <property type="term" value="F:phosphatidylinositol binding"/>
    <property type="evidence" value="ECO:0007669"/>
    <property type="project" value="TreeGrafter"/>
</dbReference>
<feature type="region of interest" description="Disordered" evidence="1">
    <location>
        <begin position="498"/>
        <end position="526"/>
    </location>
</feature>
<evidence type="ECO:0000313" key="4">
    <source>
        <dbReference type="WBParaSite" id="maker-uti_cns_0002877-snap-gene-0.3-mRNA-1"/>
    </source>
</evidence>
<dbReference type="AlphaFoldDB" id="A0A1I8GRJ0"/>
<dbReference type="WBParaSite" id="maker-uti_cns_0002877-snap-gene-0.3-mRNA-1">
    <property type="protein sequence ID" value="maker-uti_cns_0002877-snap-gene-0.3-mRNA-1"/>
    <property type="gene ID" value="maker-uti_cns_0002877-snap-gene-0.3"/>
</dbReference>
<dbReference type="PANTHER" id="PTHR10658:SF54">
    <property type="entry name" value="CYTOPLASMIC PHOSPHATIDYLINOSITOL TRANSFER PROTEIN 1"/>
    <property type="match status" value="1"/>
</dbReference>
<proteinExistence type="predicted"/>
<evidence type="ECO:0000256" key="1">
    <source>
        <dbReference type="SAM" id="MobiDB-lite"/>
    </source>
</evidence>
<dbReference type="InterPro" id="IPR055261">
    <property type="entry name" value="PI_transfer_N"/>
</dbReference>
<dbReference type="PANTHER" id="PTHR10658">
    <property type="entry name" value="PHOSPHATIDYLINOSITOL TRANSFER PROTEIN"/>
    <property type="match status" value="1"/>
</dbReference>
<dbReference type="Gene3D" id="3.30.530.20">
    <property type="match status" value="1"/>
</dbReference>
<sequence>RTFAVTIIGAVACSARHRRSRHLVIAHVQLLKKGAPSPVPAAFLGFDFGLLLFLLLPPPTSARPRTARMQFINPTVWLAARVAKSAIAPGLPSLALQFSWNLQLAPEVAAGDCLELVEYRIPMPCSVAEYRLGQIYMIAKHCRQQSQLSEGVRVMLNEPYESPELGPGRYCEKKIYLGSRLASWTNRLLPGDGIFVLEKSYNHFPTTKTGTCSYIPRLNIQVDTKFVDYQIDIENIFSLSQSDLDRRRVVTIDIAADQLDSRKYRADEDVSQLTSPTGRLPLLPGWQSRARPLHCCYKLVRAAFPVWGLQTRVEAYVQDRLVQQLLLHAHRQAAAWMDNWLGLSEDEIRTIESQLFDETNRLVEGESHIGQTAGAEIQSDQSLSHFVRTDAVVIVTGVVGPRQPAQVPCVPWYTPIRYFSRSAASELLGATAGTDGRLGLPIRPSGNLRLRRRRRRDGVDAGGWGRWWGRWWGGGWRAGEALARPERDALWNSKAAAAERSAQAERRGADGAASPAPVFWAAPPPDLERGKRDSMGLSSIAILNAAVSVSEFVQSLRPGRTGRHLRLQVGVQTAKQLAQHRVRLPVELVDSGRVVGQGVDSGVLHVAKAAAREGDGAADGGRLNGALPTLSSAVAVTGGCQSDCGGRTCAGGLRGWPEVARRDGRCAGGHSYEPPTKTRCRPPPLRIGREAGARAGLS</sequence>
<evidence type="ECO:0000313" key="3">
    <source>
        <dbReference type="Proteomes" id="UP000095280"/>
    </source>
</evidence>
<keyword evidence="3" id="KW-1185">Reference proteome</keyword>
<dbReference type="InterPro" id="IPR023393">
    <property type="entry name" value="START-like_dom_sf"/>
</dbReference>
<name>A0A1I8GRJ0_9PLAT</name>
<dbReference type="InterPro" id="IPR001666">
    <property type="entry name" value="PI_transfer"/>
</dbReference>
<reference evidence="4" key="1">
    <citation type="submission" date="2016-11" db="UniProtKB">
        <authorList>
            <consortium name="WormBaseParasite"/>
        </authorList>
    </citation>
    <scope>IDENTIFICATION</scope>
</reference>
<evidence type="ECO:0000259" key="2">
    <source>
        <dbReference type="Pfam" id="PF02121"/>
    </source>
</evidence>
<dbReference type="SUPFAM" id="SSF55961">
    <property type="entry name" value="Bet v1-like"/>
    <property type="match status" value="1"/>
</dbReference>
<accession>A0A1I8GRJ0</accession>
<organism evidence="3 4">
    <name type="scientific">Macrostomum lignano</name>
    <dbReference type="NCBI Taxonomy" id="282301"/>
    <lineage>
        <taxon>Eukaryota</taxon>
        <taxon>Metazoa</taxon>
        <taxon>Spiralia</taxon>
        <taxon>Lophotrochozoa</taxon>
        <taxon>Platyhelminthes</taxon>
        <taxon>Rhabditophora</taxon>
        <taxon>Macrostomorpha</taxon>
        <taxon>Macrostomida</taxon>
        <taxon>Macrostomidae</taxon>
        <taxon>Macrostomum</taxon>
    </lineage>
</organism>
<feature type="domain" description="Phosphatidylinositol transfer protein N-terminal" evidence="2">
    <location>
        <begin position="117"/>
        <end position="355"/>
    </location>
</feature>